<reference evidence="2" key="1">
    <citation type="journal article" date="2023" name="Mol. Phylogenet. Evol.">
        <title>Genome-scale phylogeny and comparative genomics of the fungal order Sordariales.</title>
        <authorList>
            <person name="Hensen N."/>
            <person name="Bonometti L."/>
            <person name="Westerberg I."/>
            <person name="Brannstrom I.O."/>
            <person name="Guillou S."/>
            <person name="Cros-Aarteil S."/>
            <person name="Calhoun S."/>
            <person name="Haridas S."/>
            <person name="Kuo A."/>
            <person name="Mondo S."/>
            <person name="Pangilinan J."/>
            <person name="Riley R."/>
            <person name="LaButti K."/>
            <person name="Andreopoulos B."/>
            <person name="Lipzen A."/>
            <person name="Chen C."/>
            <person name="Yan M."/>
            <person name="Daum C."/>
            <person name="Ng V."/>
            <person name="Clum A."/>
            <person name="Steindorff A."/>
            <person name="Ohm R.A."/>
            <person name="Martin F."/>
            <person name="Silar P."/>
            <person name="Natvig D.O."/>
            <person name="Lalanne C."/>
            <person name="Gautier V."/>
            <person name="Ament-Velasquez S.L."/>
            <person name="Kruys A."/>
            <person name="Hutchinson M.I."/>
            <person name="Powell A.J."/>
            <person name="Barry K."/>
            <person name="Miller A.N."/>
            <person name="Grigoriev I.V."/>
            <person name="Debuchy R."/>
            <person name="Gladieux P."/>
            <person name="Hiltunen Thoren M."/>
            <person name="Johannesson H."/>
        </authorList>
    </citation>
    <scope>NUCLEOTIDE SEQUENCE</scope>
    <source>
        <strain evidence="2">CBS 757.83</strain>
    </source>
</reference>
<dbReference type="Gene3D" id="3.40.390.10">
    <property type="entry name" value="Collagenase (Catalytic Domain)"/>
    <property type="match status" value="1"/>
</dbReference>
<reference evidence="2" key="2">
    <citation type="submission" date="2023-05" db="EMBL/GenBank/DDBJ databases">
        <authorList>
            <consortium name="Lawrence Berkeley National Laboratory"/>
            <person name="Steindorff A."/>
            <person name="Hensen N."/>
            <person name="Bonometti L."/>
            <person name="Westerberg I."/>
            <person name="Brannstrom I.O."/>
            <person name="Guillou S."/>
            <person name="Cros-Aarteil S."/>
            <person name="Calhoun S."/>
            <person name="Haridas S."/>
            <person name="Kuo A."/>
            <person name="Mondo S."/>
            <person name="Pangilinan J."/>
            <person name="Riley R."/>
            <person name="Labutti K."/>
            <person name="Andreopoulos B."/>
            <person name="Lipzen A."/>
            <person name="Chen C."/>
            <person name="Yanf M."/>
            <person name="Daum C."/>
            <person name="Ng V."/>
            <person name="Clum A."/>
            <person name="Ohm R."/>
            <person name="Martin F."/>
            <person name="Silar P."/>
            <person name="Natvig D."/>
            <person name="Lalanne C."/>
            <person name="Gautier V."/>
            <person name="Ament-Velasquez S.L."/>
            <person name="Kruys A."/>
            <person name="Hutchinson M.I."/>
            <person name="Powell A.J."/>
            <person name="Barry K."/>
            <person name="Miller A.N."/>
            <person name="Grigoriev I.V."/>
            <person name="Debuchy R."/>
            <person name="Gladieux P."/>
            <person name="Thoren M.H."/>
            <person name="Johannesson H."/>
        </authorList>
    </citation>
    <scope>NUCLEOTIDE SEQUENCE</scope>
    <source>
        <strain evidence="2">CBS 757.83</strain>
    </source>
</reference>
<organism evidence="2 3">
    <name type="scientific">Parathielavia hyrcaniae</name>
    <dbReference type="NCBI Taxonomy" id="113614"/>
    <lineage>
        <taxon>Eukaryota</taxon>
        <taxon>Fungi</taxon>
        <taxon>Dikarya</taxon>
        <taxon>Ascomycota</taxon>
        <taxon>Pezizomycotina</taxon>
        <taxon>Sordariomycetes</taxon>
        <taxon>Sordariomycetidae</taxon>
        <taxon>Sordariales</taxon>
        <taxon>Chaetomiaceae</taxon>
        <taxon>Parathielavia</taxon>
    </lineage>
</organism>
<dbReference type="GO" id="GO:0008237">
    <property type="term" value="F:metallopeptidase activity"/>
    <property type="evidence" value="ECO:0007669"/>
    <property type="project" value="InterPro"/>
</dbReference>
<gene>
    <name evidence="2" type="ORF">N658DRAFT_480834</name>
</gene>
<keyword evidence="3" id="KW-1185">Reference proteome</keyword>
<accession>A0AAN6PVW9</accession>
<name>A0AAN6PVW9_9PEZI</name>
<keyword evidence="1" id="KW-0732">Signal</keyword>
<sequence length="417" mass="46374">MIITFSSLVVGIAALSTPVLCGSRAWEGRLSLRLLEKRSLDPIPVDAAGYAIRTVATFNNASDRGLSKRWLAVSPGQGMQPTRLWPDKTISYCFDSVESRDAIFDPLELAIQSWHAAGLSRMVYNYLEVAEPGTACTNNPQRDKILVISHNRNGYLATSLAMPPIDAEDPNDRGPTMQLSVDATIGQLNIVANFAHEVGHAWGLLHEHQNPKFWTAPYYMEASPDFAGTVFGTHFDCSALRDYHLVIQRIEDAFREEDNALAQANQVKRDVCTRQSAASFWKFSAADWLPVPANYRHHKDIPHLNADDSHVDWDSIMLYPSGAGGVGSARAPTGPDENPDAYDQRLPVLRRNSDGEKIRTNAVPSAGDVAGIRALYESVNARENEGGRFVLPNDKKHSRWPEFMKDFSLRKNKNCER</sequence>
<dbReference type="AlphaFoldDB" id="A0AAN6PVW9"/>
<feature type="signal peptide" evidence="1">
    <location>
        <begin position="1"/>
        <end position="21"/>
    </location>
</feature>
<dbReference type="EMBL" id="MU863720">
    <property type="protein sequence ID" value="KAK4096331.1"/>
    <property type="molecule type" value="Genomic_DNA"/>
</dbReference>
<evidence type="ECO:0000313" key="3">
    <source>
        <dbReference type="Proteomes" id="UP001305647"/>
    </source>
</evidence>
<protein>
    <submittedName>
        <fullName evidence="2">Uncharacterized protein</fullName>
    </submittedName>
</protein>
<feature type="chain" id="PRO_5042878700" evidence="1">
    <location>
        <begin position="22"/>
        <end position="417"/>
    </location>
</feature>
<comment type="caution">
    <text evidence="2">The sequence shown here is derived from an EMBL/GenBank/DDBJ whole genome shotgun (WGS) entry which is preliminary data.</text>
</comment>
<dbReference type="InterPro" id="IPR024079">
    <property type="entry name" value="MetalloPept_cat_dom_sf"/>
</dbReference>
<dbReference type="SUPFAM" id="SSF55486">
    <property type="entry name" value="Metalloproteases ('zincins'), catalytic domain"/>
    <property type="match status" value="1"/>
</dbReference>
<dbReference type="Proteomes" id="UP001305647">
    <property type="component" value="Unassembled WGS sequence"/>
</dbReference>
<proteinExistence type="predicted"/>
<evidence type="ECO:0000256" key="1">
    <source>
        <dbReference type="SAM" id="SignalP"/>
    </source>
</evidence>
<evidence type="ECO:0000313" key="2">
    <source>
        <dbReference type="EMBL" id="KAK4096331.1"/>
    </source>
</evidence>